<dbReference type="PANTHER" id="PTHR45794:SF1">
    <property type="entry name" value="LEUCINE--TRNA LIGASE, CYTOPLASMIC"/>
    <property type="match status" value="1"/>
</dbReference>
<protein>
    <submittedName>
        <fullName evidence="2">Uncharacterized protein</fullName>
    </submittedName>
</protein>
<dbReference type="GO" id="GO:0005524">
    <property type="term" value="F:ATP binding"/>
    <property type="evidence" value="ECO:0007669"/>
    <property type="project" value="InterPro"/>
</dbReference>
<organism evidence="2 3">
    <name type="scientific">Paramecium sonneborni</name>
    <dbReference type="NCBI Taxonomy" id="65129"/>
    <lineage>
        <taxon>Eukaryota</taxon>
        <taxon>Sar</taxon>
        <taxon>Alveolata</taxon>
        <taxon>Ciliophora</taxon>
        <taxon>Intramacronucleata</taxon>
        <taxon>Oligohymenophorea</taxon>
        <taxon>Peniculida</taxon>
        <taxon>Parameciidae</taxon>
        <taxon>Paramecium</taxon>
    </lineage>
</organism>
<comment type="caution">
    <text evidence="2">The sequence shown here is derived from an EMBL/GenBank/DDBJ whole genome shotgun (WGS) entry which is preliminary data.</text>
</comment>
<dbReference type="GO" id="GO:0006429">
    <property type="term" value="P:leucyl-tRNA aminoacylation"/>
    <property type="evidence" value="ECO:0007669"/>
    <property type="project" value="InterPro"/>
</dbReference>
<dbReference type="AlphaFoldDB" id="A0A8S1RQM1"/>
<dbReference type="GO" id="GO:0004823">
    <property type="term" value="F:leucine-tRNA ligase activity"/>
    <property type="evidence" value="ECO:0007669"/>
    <property type="project" value="InterPro"/>
</dbReference>
<evidence type="ECO:0000313" key="3">
    <source>
        <dbReference type="Proteomes" id="UP000692954"/>
    </source>
</evidence>
<dbReference type="PANTHER" id="PTHR45794">
    <property type="entry name" value="LEUCYL-TRNA SYNTHETASE"/>
    <property type="match status" value="1"/>
</dbReference>
<keyword evidence="3" id="KW-1185">Reference proteome</keyword>
<name>A0A8S1RQM1_9CILI</name>
<evidence type="ECO:0000256" key="1">
    <source>
        <dbReference type="ARBA" id="ARBA00005594"/>
    </source>
</evidence>
<sequence length="314" mass="36754">MNLQSTLLQNQLQNKVAGDIRIFQNYDFTQFNERINIQQQLFIFKCFEQIKKPDNILIYGSKIKLCKKRQTESIEQQIQEQLVVQQSFNSNPDDRKLHLRHVFSQSKCDFIARFKRFQGQNVLLPFAFLCTTSDAAKKPQRDLDILQKGGKLPNRSQYQSLLQVGIKQEEIPKFTDPYYWIRFFPSLVKEDLISFGCSVDWRRSFITTDENLYFNSFIEWHLTKLKEAGYIKFGKKPSICSTSDNQLCVDFDRGEGAGNQQEYTLIKQRVLKPEFINSLTKKNVFLVSATLSPQTLYGQTNLFVLPEVNMEYSK</sequence>
<proteinExistence type="inferred from homology"/>
<gene>
    <name evidence="2" type="ORF">PSON_ATCC_30995.1.T2950011</name>
</gene>
<dbReference type="OrthoDB" id="10249672at2759"/>
<dbReference type="Proteomes" id="UP000692954">
    <property type="component" value="Unassembled WGS sequence"/>
</dbReference>
<dbReference type="EMBL" id="CAJJDN010000295">
    <property type="protein sequence ID" value="CAD8130498.1"/>
    <property type="molecule type" value="Genomic_DNA"/>
</dbReference>
<comment type="similarity">
    <text evidence="1">Belongs to the class-I aminoacyl-tRNA synthetase family.</text>
</comment>
<evidence type="ECO:0000313" key="2">
    <source>
        <dbReference type="EMBL" id="CAD8130498.1"/>
    </source>
</evidence>
<accession>A0A8S1RQM1</accession>
<reference evidence="2" key="1">
    <citation type="submission" date="2021-01" db="EMBL/GenBank/DDBJ databases">
        <authorList>
            <consortium name="Genoscope - CEA"/>
            <person name="William W."/>
        </authorList>
    </citation>
    <scope>NUCLEOTIDE SEQUENCE</scope>
</reference>
<dbReference type="InterPro" id="IPR004493">
    <property type="entry name" value="Leu-tRNA-synth_Ia_arc/euk"/>
</dbReference>